<dbReference type="Pfam" id="PF03004">
    <property type="entry name" value="Transposase_24"/>
    <property type="match status" value="1"/>
</dbReference>
<evidence type="ECO:0000256" key="1">
    <source>
        <dbReference type="SAM" id="MobiDB-lite"/>
    </source>
</evidence>
<reference evidence="2 3" key="1">
    <citation type="journal article" date="2021" name="Hortic Res">
        <title>Chromosome-scale assembly of the Dendrobium chrysotoxum genome enhances the understanding of orchid evolution.</title>
        <authorList>
            <person name="Zhang Y."/>
            <person name="Zhang G.Q."/>
            <person name="Zhang D."/>
            <person name="Liu X.D."/>
            <person name="Xu X.Y."/>
            <person name="Sun W.H."/>
            <person name="Yu X."/>
            <person name="Zhu X."/>
            <person name="Wang Z.W."/>
            <person name="Zhao X."/>
            <person name="Zhong W.Y."/>
            <person name="Chen H."/>
            <person name="Yin W.L."/>
            <person name="Huang T."/>
            <person name="Niu S.C."/>
            <person name="Liu Z.J."/>
        </authorList>
    </citation>
    <scope>NUCLEOTIDE SEQUENCE [LARGE SCALE GENOMIC DNA]</scope>
    <source>
        <strain evidence="2">Lindl</strain>
    </source>
</reference>
<dbReference type="AlphaFoldDB" id="A0AAV7FQ96"/>
<comment type="caution">
    <text evidence="2">The sequence shown here is derived from an EMBL/GenBank/DDBJ whole genome shotgun (WGS) entry which is preliminary data.</text>
</comment>
<evidence type="ECO:0000313" key="2">
    <source>
        <dbReference type="EMBL" id="KAH0451799.1"/>
    </source>
</evidence>
<dbReference type="InterPro" id="IPR004252">
    <property type="entry name" value="Probable_transposase_24"/>
</dbReference>
<organism evidence="2 3">
    <name type="scientific">Dendrobium chrysotoxum</name>
    <name type="common">Orchid</name>
    <dbReference type="NCBI Taxonomy" id="161865"/>
    <lineage>
        <taxon>Eukaryota</taxon>
        <taxon>Viridiplantae</taxon>
        <taxon>Streptophyta</taxon>
        <taxon>Embryophyta</taxon>
        <taxon>Tracheophyta</taxon>
        <taxon>Spermatophyta</taxon>
        <taxon>Magnoliopsida</taxon>
        <taxon>Liliopsida</taxon>
        <taxon>Asparagales</taxon>
        <taxon>Orchidaceae</taxon>
        <taxon>Epidendroideae</taxon>
        <taxon>Malaxideae</taxon>
        <taxon>Dendrobiinae</taxon>
        <taxon>Dendrobium</taxon>
    </lineage>
</organism>
<name>A0AAV7FQ96_DENCH</name>
<dbReference type="EMBL" id="JAGFBR010000017">
    <property type="protein sequence ID" value="KAH0451799.1"/>
    <property type="molecule type" value="Genomic_DNA"/>
</dbReference>
<protein>
    <submittedName>
        <fullName evidence="2">Uncharacterized protein</fullName>
    </submittedName>
</protein>
<dbReference type="Proteomes" id="UP000775213">
    <property type="component" value="Unassembled WGS sequence"/>
</dbReference>
<evidence type="ECO:0000313" key="3">
    <source>
        <dbReference type="Proteomes" id="UP000775213"/>
    </source>
</evidence>
<sequence>MLHYVIAIAPEINLIEVNMTGRNTYRRAKKVVSRGGSSKGSETPSTPIDPDSTCDQSQEEHECSGTQQSLHHSTYEQGVPVRHRGRTTCIDIQNMLPSTRVHIEVNENNVRSNILEFVLLGSYLGVIARDPVLAPISFSDWRNKGMEPFKRKMLAEVEERAAINAANAKKQTYPHPMGRVSSVHRQQEMAIKDRLLLWRINRLCKDGTWSSEDAKHRWIQACEPLAEDGLTPEDGNVDANERVFSKVMGPEHPGRVRTQGFGVTPTRYFSHNTNDVRSNSGSSLSQIVSLREEVNLLRTEMREFMQQFRMQQPPQGSSQMLNVCEEVKSSSQKEKGMTVTVLDDLRIDYEEMERSLKEK</sequence>
<feature type="compositionally biased region" description="Polar residues" evidence="1">
    <location>
        <begin position="64"/>
        <end position="76"/>
    </location>
</feature>
<feature type="region of interest" description="Disordered" evidence="1">
    <location>
        <begin position="31"/>
        <end position="78"/>
    </location>
</feature>
<keyword evidence="3" id="KW-1185">Reference proteome</keyword>
<proteinExistence type="predicted"/>
<accession>A0AAV7FQ96</accession>
<gene>
    <name evidence="2" type="ORF">IEQ34_019098</name>
</gene>